<keyword evidence="7" id="KW-1185">Reference proteome</keyword>
<dbReference type="AlphaFoldDB" id="A0A1R0GUQ0"/>
<comment type="subcellular location">
    <subcellularLocation>
        <location evidence="1">Nucleus</location>
        <location evidence="1">Nucleolus</location>
    </subcellularLocation>
</comment>
<evidence type="ECO:0000256" key="4">
    <source>
        <dbReference type="ARBA" id="ARBA00023242"/>
    </source>
</evidence>
<evidence type="ECO:0000256" key="3">
    <source>
        <dbReference type="ARBA" id="ARBA00021321"/>
    </source>
</evidence>
<evidence type="ECO:0000256" key="5">
    <source>
        <dbReference type="SAM" id="MobiDB-lite"/>
    </source>
</evidence>
<dbReference type="OrthoDB" id="18703at2759"/>
<dbReference type="GO" id="GO:0030686">
    <property type="term" value="C:90S preribosome"/>
    <property type="evidence" value="ECO:0007669"/>
    <property type="project" value="InterPro"/>
</dbReference>
<dbReference type="GO" id="GO:0000462">
    <property type="term" value="P:maturation of SSU-rRNA from tricistronic rRNA transcript (SSU-rRNA, 5.8S rRNA, LSU-rRNA)"/>
    <property type="evidence" value="ECO:0007669"/>
    <property type="project" value="InterPro"/>
</dbReference>
<protein>
    <recommendedName>
        <fullName evidence="3">Ribosome biogenesis protein SLX9</fullName>
    </recommendedName>
</protein>
<gene>
    <name evidence="6" type="ORF">AYI68_g5294</name>
</gene>
<feature type="compositionally biased region" description="Pro residues" evidence="5">
    <location>
        <begin position="88"/>
        <end position="97"/>
    </location>
</feature>
<dbReference type="PANTHER" id="PTHR31109">
    <property type="entry name" value="PROTEIN FAM207A"/>
    <property type="match status" value="1"/>
</dbReference>
<evidence type="ECO:0000313" key="6">
    <source>
        <dbReference type="EMBL" id="OLY80607.1"/>
    </source>
</evidence>
<feature type="region of interest" description="Disordered" evidence="5">
    <location>
        <begin position="166"/>
        <end position="197"/>
    </location>
</feature>
<name>A0A1R0GUQ0_9FUNG</name>
<comment type="caution">
    <text evidence="6">The sequence shown here is derived from an EMBL/GenBank/DDBJ whole genome shotgun (WGS) entry which is preliminary data.</text>
</comment>
<reference evidence="6 7" key="1">
    <citation type="journal article" date="2016" name="Mol. Biol. Evol.">
        <title>Genome-Wide Survey of Gut Fungi (Harpellales) Reveals the First Horizontally Transferred Ubiquitin Gene from a Mosquito Host.</title>
        <authorList>
            <person name="Wang Y."/>
            <person name="White M.M."/>
            <person name="Kvist S."/>
            <person name="Moncalvo J.M."/>
        </authorList>
    </citation>
    <scope>NUCLEOTIDE SEQUENCE [LARGE SCALE GENOMIC DNA]</scope>
    <source>
        <strain evidence="6 7">ALG-7-W6</strain>
    </source>
</reference>
<dbReference type="GO" id="GO:0030688">
    <property type="term" value="C:preribosome, small subunit precursor"/>
    <property type="evidence" value="ECO:0007669"/>
    <property type="project" value="InterPro"/>
</dbReference>
<dbReference type="STRING" id="133383.A0A1R0GUQ0"/>
<evidence type="ECO:0000256" key="2">
    <source>
        <dbReference type="ARBA" id="ARBA00011022"/>
    </source>
</evidence>
<accession>A0A1R0GUQ0</accession>
<proteinExistence type="inferred from homology"/>
<sequence>MPKAKKERKRDPLPFISRNPASFLSSSFNKQEKKSAFKLELNNNNNNVNISDPIPSKPNKWKEAADLISQTKQSQLGQFQDIVSAPVPLDPSPPNPPSSSSSSIFATIPSKREKLYSRRNKWIAKLDAAKATKKKENAAIARKKNKSALVRGLDDLVASISDINYKSPSATSAEPPKLTNKAGNPSKRTKRPNPATLNEIHRFSLVLGDDSFKLNPLQTIQTHLSNSIPPSI</sequence>
<dbReference type="EMBL" id="LSSL01003320">
    <property type="protein sequence ID" value="OLY80607.1"/>
    <property type="molecule type" value="Genomic_DNA"/>
</dbReference>
<dbReference type="GO" id="GO:0005730">
    <property type="term" value="C:nucleolus"/>
    <property type="evidence" value="ECO:0007669"/>
    <property type="project" value="UniProtKB-SubCell"/>
</dbReference>
<comment type="similarity">
    <text evidence="2">Belongs to the SLX9 family.</text>
</comment>
<evidence type="ECO:0000256" key="1">
    <source>
        <dbReference type="ARBA" id="ARBA00004604"/>
    </source>
</evidence>
<dbReference type="PANTHER" id="PTHR31109:SF2">
    <property type="entry name" value="RIBOSOME BIOGENESIS PROTEIN SLX9 HOMOLOG"/>
    <property type="match status" value="1"/>
</dbReference>
<dbReference type="InterPro" id="IPR028160">
    <property type="entry name" value="Slx9-like"/>
</dbReference>
<dbReference type="Pfam" id="PF15341">
    <property type="entry name" value="SLX9"/>
    <property type="match status" value="1"/>
</dbReference>
<dbReference type="Proteomes" id="UP000187455">
    <property type="component" value="Unassembled WGS sequence"/>
</dbReference>
<feature type="region of interest" description="Disordered" evidence="5">
    <location>
        <begin position="1"/>
        <end position="21"/>
    </location>
</feature>
<organism evidence="6 7">
    <name type="scientific">Smittium mucronatum</name>
    <dbReference type="NCBI Taxonomy" id="133383"/>
    <lineage>
        <taxon>Eukaryota</taxon>
        <taxon>Fungi</taxon>
        <taxon>Fungi incertae sedis</taxon>
        <taxon>Zoopagomycota</taxon>
        <taxon>Kickxellomycotina</taxon>
        <taxon>Harpellomycetes</taxon>
        <taxon>Harpellales</taxon>
        <taxon>Legeriomycetaceae</taxon>
        <taxon>Smittium</taxon>
    </lineage>
</organism>
<feature type="region of interest" description="Disordered" evidence="5">
    <location>
        <begin position="84"/>
        <end position="106"/>
    </location>
</feature>
<evidence type="ECO:0000313" key="7">
    <source>
        <dbReference type="Proteomes" id="UP000187455"/>
    </source>
</evidence>
<keyword evidence="4" id="KW-0539">Nucleus</keyword>